<keyword evidence="2" id="KW-1185">Reference proteome</keyword>
<protein>
    <submittedName>
        <fullName evidence="1">Uncharacterized protein</fullName>
    </submittedName>
</protein>
<evidence type="ECO:0000313" key="2">
    <source>
        <dbReference type="Proteomes" id="UP001589896"/>
    </source>
</evidence>
<evidence type="ECO:0000313" key="1">
    <source>
        <dbReference type="EMBL" id="MFC0681594.1"/>
    </source>
</evidence>
<dbReference type="RefSeq" id="WP_386674495.1">
    <property type="nucleotide sequence ID" value="NZ_JBHLTG010000008.1"/>
</dbReference>
<dbReference type="EMBL" id="JBHLTG010000008">
    <property type="protein sequence ID" value="MFC0681594.1"/>
    <property type="molecule type" value="Genomic_DNA"/>
</dbReference>
<reference evidence="1 2" key="1">
    <citation type="submission" date="2024-09" db="EMBL/GenBank/DDBJ databases">
        <authorList>
            <person name="Sun Q."/>
            <person name="Mori K."/>
        </authorList>
    </citation>
    <scope>NUCLEOTIDE SEQUENCE [LARGE SCALE GENOMIC DNA]</scope>
    <source>
        <strain evidence="1 2">KCTC 23076</strain>
    </source>
</reference>
<proteinExistence type="predicted"/>
<name>A0ABV6RYB8_9GAMM</name>
<dbReference type="Proteomes" id="UP001589896">
    <property type="component" value="Unassembled WGS sequence"/>
</dbReference>
<sequence>MTGAPAFSCRFLEEAAPLAPGSGFWVPVGWCADCLPFGRPAGCSVPAGFRGVAPGTACPAFPLLRFGSRVVRDGAGRDVRAGASKPSGRFTARP</sequence>
<comment type="caution">
    <text evidence="1">The sequence shown here is derived from an EMBL/GenBank/DDBJ whole genome shotgun (WGS) entry which is preliminary data.</text>
</comment>
<accession>A0ABV6RYB8</accession>
<gene>
    <name evidence="1" type="ORF">ACFFGH_27510</name>
</gene>
<organism evidence="1 2">
    <name type="scientific">Lysobacter korlensis</name>
    <dbReference type="NCBI Taxonomy" id="553636"/>
    <lineage>
        <taxon>Bacteria</taxon>
        <taxon>Pseudomonadati</taxon>
        <taxon>Pseudomonadota</taxon>
        <taxon>Gammaproteobacteria</taxon>
        <taxon>Lysobacterales</taxon>
        <taxon>Lysobacteraceae</taxon>
        <taxon>Lysobacter</taxon>
    </lineage>
</organism>